<dbReference type="GO" id="GO:0016783">
    <property type="term" value="F:sulfurtransferase activity"/>
    <property type="evidence" value="ECO:0007669"/>
    <property type="project" value="UniProtKB-UniRule"/>
</dbReference>
<dbReference type="InterPro" id="IPR014729">
    <property type="entry name" value="Rossmann-like_a/b/a_fold"/>
</dbReference>
<comment type="cofactor">
    <cofactor evidence="13">
        <name>Mg(2+)</name>
        <dbReference type="ChEBI" id="CHEBI:18420"/>
    </cofactor>
</comment>
<comment type="cofactor">
    <cofactor evidence="13">
        <name>[4Fe-4S] cluster</name>
        <dbReference type="ChEBI" id="CHEBI:49883"/>
    </cofactor>
    <text evidence="13">Binds 1 [4Fe-4S] cluster per subunit. The cluster is chelated by three Cys residues, the fourth Fe has a free coordination site that may bind a sulfur atom transferred from the persulfide of IscS.</text>
</comment>
<dbReference type="InterPro" id="IPR012089">
    <property type="entry name" value="tRNA_Cyd_32_2_STrfase"/>
</dbReference>
<dbReference type="AlphaFoldDB" id="A0A3S0KPN5"/>
<evidence type="ECO:0000313" key="17">
    <source>
        <dbReference type="Proteomes" id="UP000267400"/>
    </source>
</evidence>
<comment type="miscellaneous">
    <text evidence="13">The thiolation reaction likely consists of two steps: a first activation step by ATP to form an adenylated intermediate of the target base of tRNA, and a second nucleophilic substitution step of the sulfur (S) atom supplied by the hydrosulfide attached to the Fe-S cluster.</text>
</comment>
<feature type="binding site" evidence="13">
    <location>
        <position position="143"/>
    </location>
    <ligand>
        <name>[4Fe-4S] cluster</name>
        <dbReference type="ChEBI" id="CHEBI:49883"/>
    </ligand>
</feature>
<dbReference type="PANTHER" id="PTHR43686">
    <property type="entry name" value="SULFURTRANSFERASE-RELATED"/>
    <property type="match status" value="1"/>
</dbReference>
<dbReference type="GO" id="GO:0051539">
    <property type="term" value="F:4 iron, 4 sulfur cluster binding"/>
    <property type="evidence" value="ECO:0007669"/>
    <property type="project" value="UniProtKB-UniRule"/>
</dbReference>
<feature type="region of interest" description="Disordered" evidence="14">
    <location>
        <begin position="1"/>
        <end position="32"/>
    </location>
</feature>
<feature type="binding site" evidence="13">
    <location>
        <position position="234"/>
    </location>
    <ligand>
        <name>[4Fe-4S] cluster</name>
        <dbReference type="ChEBI" id="CHEBI:49883"/>
    </ligand>
</feature>
<keyword evidence="1 13" id="KW-0004">4Fe-4S</keyword>
<evidence type="ECO:0000256" key="8">
    <source>
        <dbReference type="ARBA" id="ARBA00022840"/>
    </source>
</evidence>
<dbReference type="GO" id="GO:0005524">
    <property type="term" value="F:ATP binding"/>
    <property type="evidence" value="ECO:0007669"/>
    <property type="project" value="UniProtKB-UniRule"/>
</dbReference>
<name>A0A3S0KPN5_9GAMM</name>
<comment type="catalytic activity">
    <reaction evidence="13">
        <text>cytidine(32) in tRNA + S-sulfanyl-L-cysteinyl-[cysteine desulfurase] + AH2 + ATP = 2-thiocytidine(32) in tRNA + L-cysteinyl-[cysteine desulfurase] + A + AMP + diphosphate + H(+)</text>
        <dbReference type="Rhea" id="RHEA:57048"/>
        <dbReference type="Rhea" id="RHEA-COMP:10288"/>
        <dbReference type="Rhea" id="RHEA-COMP:12157"/>
        <dbReference type="Rhea" id="RHEA-COMP:12158"/>
        <dbReference type="Rhea" id="RHEA-COMP:14821"/>
        <dbReference type="ChEBI" id="CHEBI:13193"/>
        <dbReference type="ChEBI" id="CHEBI:15378"/>
        <dbReference type="ChEBI" id="CHEBI:17499"/>
        <dbReference type="ChEBI" id="CHEBI:29950"/>
        <dbReference type="ChEBI" id="CHEBI:30616"/>
        <dbReference type="ChEBI" id="CHEBI:33019"/>
        <dbReference type="ChEBI" id="CHEBI:61963"/>
        <dbReference type="ChEBI" id="CHEBI:82748"/>
        <dbReference type="ChEBI" id="CHEBI:141453"/>
        <dbReference type="ChEBI" id="CHEBI:456215"/>
    </reaction>
</comment>
<evidence type="ECO:0000256" key="14">
    <source>
        <dbReference type="SAM" id="MobiDB-lite"/>
    </source>
</evidence>
<comment type="function">
    <text evidence="13">Catalyzes the ATP-dependent 2-thiolation of cytidine in position 32 of tRNA, to form 2-thiocytidine (s(2)C32). The sulfur atoms are provided by the cysteine/cysteine desulfurase (IscS) system.</text>
</comment>
<dbReference type="Pfam" id="PF01171">
    <property type="entry name" value="ATP_bind_3"/>
    <property type="match status" value="1"/>
</dbReference>
<dbReference type="PANTHER" id="PTHR43686:SF1">
    <property type="entry name" value="AMINOTRAN_5 DOMAIN-CONTAINING PROTEIN"/>
    <property type="match status" value="1"/>
</dbReference>
<keyword evidence="9 13" id="KW-0460">Magnesium</keyword>
<dbReference type="EC" id="2.8.1.-" evidence="13"/>
<dbReference type="PIRSF" id="PIRSF004976">
    <property type="entry name" value="ATPase_YdaO"/>
    <property type="match status" value="1"/>
</dbReference>
<keyword evidence="10 13" id="KW-0694">RNA-binding</keyword>
<gene>
    <name evidence="13 16" type="primary">ttcA</name>
    <name evidence="16" type="ORF">EKG36_15035</name>
</gene>
<dbReference type="CDD" id="cd24138">
    <property type="entry name" value="TtcA-like"/>
    <property type="match status" value="1"/>
</dbReference>
<dbReference type="SUPFAM" id="SSF52402">
    <property type="entry name" value="Adenine nucleotide alpha hydrolases-like"/>
    <property type="match status" value="1"/>
</dbReference>
<evidence type="ECO:0000259" key="15">
    <source>
        <dbReference type="Pfam" id="PF01171"/>
    </source>
</evidence>
<accession>A0A3S0KPN5</accession>
<evidence type="ECO:0000256" key="12">
    <source>
        <dbReference type="ARBA" id="ARBA00023014"/>
    </source>
</evidence>
<comment type="similarity">
    <text evidence="13">Belongs to the TtcA family.</text>
</comment>
<evidence type="ECO:0000256" key="4">
    <source>
        <dbReference type="ARBA" id="ARBA00022679"/>
    </source>
</evidence>
<dbReference type="InterPro" id="IPR011063">
    <property type="entry name" value="TilS/TtcA_N"/>
</dbReference>
<protein>
    <recommendedName>
        <fullName evidence="13">tRNA-cytidine(32) 2-sulfurtransferase</fullName>
        <ecNumber evidence="13">2.8.1.-</ecNumber>
    </recommendedName>
    <alternativeName>
        <fullName evidence="13">Two-thiocytidine biosynthesis protein A</fullName>
    </alternativeName>
    <alternativeName>
        <fullName evidence="13">tRNA 2-thiocytidine biosynthesis protein TtcA</fullName>
    </alternativeName>
</protein>
<proteinExistence type="inferred from homology"/>
<sequence>MQDAVMFDPRPAEDSPAAEPQADGTESHAAKAKREFNKLQKRLRRQVGNAIIDYDMIRDGDKVMVCLSGGKDSYTMLEILRSLQRNAPVNFSLVAVNLDQKQPGFPEHVLPSYLDSLGVDYHILERDTYSVVKEKTPEGKTTCALCSRLRRGSLYGYAEEIGATKIALGHHREDILETLFLNLFFGGSLKSMPPKLLSDDGKNIVIRPLAYCREADIAEFSRRMEFPIIPCNLCGSQPNLQRQVVKEMLAEWEAKHPGRLESMFKAVTNVAPSQLADRVLFDFAGLEDKQARMRADRIDLHQEL</sequence>
<evidence type="ECO:0000256" key="2">
    <source>
        <dbReference type="ARBA" id="ARBA00022490"/>
    </source>
</evidence>
<dbReference type="GO" id="GO:0005737">
    <property type="term" value="C:cytoplasm"/>
    <property type="evidence" value="ECO:0007669"/>
    <property type="project" value="UniProtKB-SubCell"/>
</dbReference>
<comment type="subcellular location">
    <subcellularLocation>
        <location evidence="13">Cytoplasm</location>
    </subcellularLocation>
</comment>
<feature type="domain" description="tRNA(Ile)-lysidine/2-thiocytidine synthase N-terminal" evidence="15">
    <location>
        <begin position="62"/>
        <end position="224"/>
    </location>
</feature>
<dbReference type="GO" id="GO:0000287">
    <property type="term" value="F:magnesium ion binding"/>
    <property type="evidence" value="ECO:0007669"/>
    <property type="project" value="UniProtKB-UniRule"/>
</dbReference>
<keyword evidence="6 13" id="KW-0479">Metal-binding</keyword>
<dbReference type="GO" id="GO:0000049">
    <property type="term" value="F:tRNA binding"/>
    <property type="evidence" value="ECO:0007669"/>
    <property type="project" value="UniProtKB-KW"/>
</dbReference>
<evidence type="ECO:0000256" key="6">
    <source>
        <dbReference type="ARBA" id="ARBA00022723"/>
    </source>
</evidence>
<evidence type="ECO:0000256" key="1">
    <source>
        <dbReference type="ARBA" id="ARBA00022485"/>
    </source>
</evidence>
<keyword evidence="8 13" id="KW-0067">ATP-binding</keyword>
<dbReference type="InterPro" id="IPR035107">
    <property type="entry name" value="tRNA_thiolation_TtcA_Ctu1"/>
</dbReference>
<evidence type="ECO:0000256" key="7">
    <source>
        <dbReference type="ARBA" id="ARBA00022741"/>
    </source>
</evidence>
<dbReference type="Gene3D" id="3.40.50.620">
    <property type="entry name" value="HUPs"/>
    <property type="match status" value="1"/>
</dbReference>
<keyword evidence="11 13" id="KW-0408">Iron</keyword>
<evidence type="ECO:0000256" key="5">
    <source>
        <dbReference type="ARBA" id="ARBA00022694"/>
    </source>
</evidence>
<dbReference type="EMBL" id="RXNS01000014">
    <property type="protein sequence ID" value="RTR01162.1"/>
    <property type="molecule type" value="Genomic_DNA"/>
</dbReference>
<dbReference type="Proteomes" id="UP000267400">
    <property type="component" value="Unassembled WGS sequence"/>
</dbReference>
<evidence type="ECO:0000256" key="11">
    <source>
        <dbReference type="ARBA" id="ARBA00023004"/>
    </source>
</evidence>
<keyword evidence="5 13" id="KW-0819">tRNA processing</keyword>
<feature type="short sequence motif" description="PP-loop motif" evidence="13">
    <location>
        <begin position="68"/>
        <end position="73"/>
    </location>
</feature>
<comment type="pathway">
    <text evidence="13">tRNA modification.</text>
</comment>
<dbReference type="OrthoDB" id="9801054at2"/>
<keyword evidence="3 13" id="KW-0820">tRNA-binding</keyword>
<reference evidence="16 17" key="1">
    <citation type="submission" date="2018-12" db="EMBL/GenBank/DDBJ databases">
        <authorList>
            <person name="Yu L."/>
        </authorList>
    </citation>
    <scope>NUCLEOTIDE SEQUENCE [LARGE SCALE GENOMIC DNA]</scope>
    <source>
        <strain evidence="16 17">11S</strain>
    </source>
</reference>
<evidence type="ECO:0000256" key="13">
    <source>
        <dbReference type="HAMAP-Rule" id="MF_01850"/>
    </source>
</evidence>
<dbReference type="NCBIfam" id="NF007972">
    <property type="entry name" value="PRK10696.1"/>
    <property type="match status" value="1"/>
</dbReference>
<dbReference type="GO" id="GO:0034227">
    <property type="term" value="P:tRNA thio-modification"/>
    <property type="evidence" value="ECO:0007669"/>
    <property type="project" value="UniProtKB-UniRule"/>
</dbReference>
<keyword evidence="7 13" id="KW-0547">Nucleotide-binding</keyword>
<dbReference type="HAMAP" id="MF_01850">
    <property type="entry name" value="TtcA"/>
    <property type="match status" value="1"/>
</dbReference>
<comment type="subunit">
    <text evidence="13">Homodimer.</text>
</comment>
<keyword evidence="4 13" id="KW-0808">Transferase</keyword>
<evidence type="ECO:0000256" key="9">
    <source>
        <dbReference type="ARBA" id="ARBA00022842"/>
    </source>
</evidence>
<feature type="binding site" evidence="13">
    <location>
        <position position="146"/>
    </location>
    <ligand>
        <name>[4Fe-4S] cluster</name>
        <dbReference type="ChEBI" id="CHEBI:49883"/>
    </ligand>
</feature>
<dbReference type="RefSeq" id="WP_126485534.1">
    <property type="nucleotide sequence ID" value="NZ_RXNS01000014.1"/>
</dbReference>
<keyword evidence="17" id="KW-1185">Reference proteome</keyword>
<evidence type="ECO:0000313" key="16">
    <source>
        <dbReference type="EMBL" id="RTR01162.1"/>
    </source>
</evidence>
<comment type="caution">
    <text evidence="16">The sequence shown here is derived from an EMBL/GenBank/DDBJ whole genome shotgun (WGS) entry which is preliminary data.</text>
</comment>
<keyword evidence="2 13" id="KW-0963">Cytoplasm</keyword>
<organism evidence="16 17">
    <name type="scientific">Halomonas nitroreducens</name>
    <dbReference type="NCBI Taxonomy" id="447425"/>
    <lineage>
        <taxon>Bacteria</taxon>
        <taxon>Pseudomonadati</taxon>
        <taxon>Pseudomonadota</taxon>
        <taxon>Gammaproteobacteria</taxon>
        <taxon>Oceanospirillales</taxon>
        <taxon>Halomonadaceae</taxon>
        <taxon>Halomonas</taxon>
    </lineage>
</organism>
<keyword evidence="12 13" id="KW-0411">Iron-sulfur</keyword>
<evidence type="ECO:0000256" key="3">
    <source>
        <dbReference type="ARBA" id="ARBA00022555"/>
    </source>
</evidence>
<evidence type="ECO:0000256" key="10">
    <source>
        <dbReference type="ARBA" id="ARBA00022884"/>
    </source>
</evidence>